<evidence type="ECO:0000256" key="6">
    <source>
        <dbReference type="ARBA" id="ARBA00023015"/>
    </source>
</evidence>
<evidence type="ECO:0000256" key="5">
    <source>
        <dbReference type="ARBA" id="ARBA00022833"/>
    </source>
</evidence>
<evidence type="ECO:0000256" key="10">
    <source>
        <dbReference type="SAM" id="MobiDB-lite"/>
    </source>
</evidence>
<keyword evidence="12" id="KW-1185">Reference proteome</keyword>
<dbReference type="PANTHER" id="PTHR12247:SF131">
    <property type="entry name" value="LD05287P"/>
    <property type="match status" value="1"/>
</dbReference>
<proteinExistence type="predicted"/>
<dbReference type="SUPFAM" id="SSF63748">
    <property type="entry name" value="Tudor/PWWP/MBT"/>
    <property type="match status" value="3"/>
</dbReference>
<keyword evidence="2" id="KW-0479">Metal-binding</keyword>
<comment type="caution">
    <text evidence="11">The sequence shown here is derived from an EMBL/GenBank/DDBJ whole genome shotgun (WGS) entry which is preliminary data.</text>
</comment>
<keyword evidence="4" id="KW-0863">Zinc-finger</keyword>
<evidence type="ECO:0000256" key="1">
    <source>
        <dbReference type="ARBA" id="ARBA00004123"/>
    </source>
</evidence>
<dbReference type="Pfam" id="PF02820">
    <property type="entry name" value="MBT"/>
    <property type="match status" value="3"/>
</dbReference>
<sequence length="948" mass="106390">MAEDVVNGPSPPEESRGPHVTGVFPPHYDSYTSMAALQTILPFPPEPFIGNKITATPAAPGKEPNITLVAPKLAQGDVPKPAPTIRPRFSISWDTQDQDIATLAGTSIKFALKEGKFQLLTPIPTPPQQISPPSSRLLSSVPTETEKEKPLKPWTNCVACDTAEPSNAELKLWKHLKPCSNMACRIRDVGPYSLEPEMIQTITVEQKGRKPRAAKLTPGSIPTSTDNDEHPEILEGKITRKSGRKNRREQSPSQNFSWPKYLTENRCAVADDRCFQQDTILLFDENKFKVGMQLEAIDPLHPGLYCVVVIKEIVAFRLRLRFVGFSSLYDFWVNADSPFIFPPGWCSVNKKPLSPPRRGKVKVDGIALLQLHNAANVTEKHLFRNSQNLYDEKGELNLAHEFRVGMKLEAVDMSHSEFICVATVHDVLYSRILIHFDGWSDQYDYWVEPWSGLIQPVGYCQNRGIGLNVPKGYNPAKFNWQKYLKETGSSAAPASAFANPLRKSSSRMPFRLGDRLEAVDPYCPRLIRIAHIVDIREQVLKLRFDGWENDASNDFEVHKDSSEIFPARFCDMNKHPLLHCPTRATKAAIENSSKVACQFKVCLGKGHVDPTLDTHDRLADCPYRKPTWSKRVPDRFLREDSVTPSSSEKEKEDADRKPKREVCPTPGCDGTGHITGRYNRHLSAINCPNKEKIPAEALKIEKRKAVSNKQLHSLDNSPLLTNGSHTVFDSDLYENDDMGMPPALIIDDDFSNESVPESTPKSLKRKLRSGKSKRPEYNFSDSLLDHDLKIPKLDGWSDPEASSEAIRSEISSLALVITNELLDQRSTQPNTELLDRMRKTLWPRKRPDVFRESKATALEVAEVFDVHIEGIPESTCAEVQSLAEKLFGAEHPTIEILRQQEVDGQGLILLDLEGFLKYLKLPIGAAVTLDSLVKLARESRNLPPPKLL</sequence>
<dbReference type="FunFam" id="4.10.320.30:FF:000001">
    <property type="entry name" value="Myelin transcription factor 1-like, a"/>
    <property type="match status" value="1"/>
</dbReference>
<dbReference type="GO" id="GO:0042393">
    <property type="term" value="F:histone binding"/>
    <property type="evidence" value="ECO:0007669"/>
    <property type="project" value="TreeGrafter"/>
</dbReference>
<dbReference type="GO" id="GO:0008270">
    <property type="term" value="F:zinc ion binding"/>
    <property type="evidence" value="ECO:0007669"/>
    <property type="project" value="UniProtKB-KW"/>
</dbReference>
<accession>A0A1D1UZK1</accession>
<gene>
    <name evidence="11" type="primary">RvY_06600-1</name>
    <name evidence="11" type="synonym">RvY_06600.1</name>
    <name evidence="11" type="ORF">RvY_06600</name>
</gene>
<feature type="repeat" description="MBT" evidence="9">
    <location>
        <begin position="363"/>
        <end position="470"/>
    </location>
</feature>
<dbReference type="PROSITE" id="PS51802">
    <property type="entry name" value="ZF_CCHHC"/>
    <property type="match status" value="2"/>
</dbReference>
<dbReference type="GO" id="GO:0045892">
    <property type="term" value="P:negative regulation of DNA-templated transcription"/>
    <property type="evidence" value="ECO:0007669"/>
    <property type="project" value="TreeGrafter"/>
</dbReference>
<dbReference type="Proteomes" id="UP000186922">
    <property type="component" value="Unassembled WGS sequence"/>
</dbReference>
<evidence type="ECO:0000256" key="4">
    <source>
        <dbReference type="ARBA" id="ARBA00022771"/>
    </source>
</evidence>
<evidence type="ECO:0000313" key="12">
    <source>
        <dbReference type="Proteomes" id="UP000186922"/>
    </source>
</evidence>
<dbReference type="InterPro" id="IPR013761">
    <property type="entry name" value="SAM/pointed_sf"/>
</dbReference>
<keyword evidence="5" id="KW-0862">Zinc</keyword>
<comment type="subcellular location">
    <subcellularLocation>
        <location evidence="1">Nucleus</location>
    </subcellularLocation>
</comment>
<feature type="repeat" description="MBT" evidence="9">
    <location>
        <begin position="478"/>
        <end position="580"/>
    </location>
</feature>
<dbReference type="GO" id="GO:0005634">
    <property type="term" value="C:nucleus"/>
    <property type="evidence" value="ECO:0007669"/>
    <property type="project" value="UniProtKB-SubCell"/>
</dbReference>
<keyword evidence="7" id="KW-0804">Transcription</keyword>
<dbReference type="Gene3D" id="4.10.320.30">
    <property type="match status" value="1"/>
</dbReference>
<feature type="region of interest" description="Disordered" evidence="10">
    <location>
        <begin position="1"/>
        <end position="22"/>
    </location>
</feature>
<feature type="region of interest" description="Disordered" evidence="10">
    <location>
        <begin position="635"/>
        <end position="664"/>
    </location>
</feature>
<evidence type="ECO:0008006" key="13">
    <source>
        <dbReference type="Google" id="ProtNLM"/>
    </source>
</evidence>
<dbReference type="InterPro" id="IPR002515">
    <property type="entry name" value="Znf_C2H2C"/>
</dbReference>
<dbReference type="Gene3D" id="1.10.150.50">
    <property type="entry name" value="Transcription Factor, Ets-1"/>
    <property type="match status" value="1"/>
</dbReference>
<feature type="compositionally biased region" description="Basic and acidic residues" evidence="10">
    <location>
        <begin position="227"/>
        <end position="238"/>
    </location>
</feature>
<organism evidence="11 12">
    <name type="scientific">Ramazzottius varieornatus</name>
    <name type="common">Water bear</name>
    <name type="synonym">Tardigrade</name>
    <dbReference type="NCBI Taxonomy" id="947166"/>
    <lineage>
        <taxon>Eukaryota</taxon>
        <taxon>Metazoa</taxon>
        <taxon>Ecdysozoa</taxon>
        <taxon>Tardigrada</taxon>
        <taxon>Eutardigrada</taxon>
        <taxon>Parachela</taxon>
        <taxon>Hypsibioidea</taxon>
        <taxon>Ramazzottiidae</taxon>
        <taxon>Ramazzottius</taxon>
    </lineage>
</organism>
<dbReference type="SMART" id="SM00561">
    <property type="entry name" value="MBT"/>
    <property type="match status" value="3"/>
</dbReference>
<evidence type="ECO:0000256" key="9">
    <source>
        <dbReference type="PROSITE-ProRule" id="PRU00459"/>
    </source>
</evidence>
<dbReference type="SUPFAM" id="SSF103637">
    <property type="entry name" value="CCHHC domain"/>
    <property type="match status" value="2"/>
</dbReference>
<dbReference type="Gene3D" id="2.30.30.140">
    <property type="match status" value="3"/>
</dbReference>
<evidence type="ECO:0000256" key="3">
    <source>
        <dbReference type="ARBA" id="ARBA00022737"/>
    </source>
</evidence>
<evidence type="ECO:0000313" key="11">
    <source>
        <dbReference type="EMBL" id="GAU94901.1"/>
    </source>
</evidence>
<feature type="region of interest" description="Disordered" evidence="10">
    <location>
        <begin position="748"/>
        <end position="774"/>
    </location>
</feature>
<dbReference type="CDD" id="cd20102">
    <property type="entry name" value="MBT_L3MBTL1-like_rpt2"/>
    <property type="match status" value="1"/>
</dbReference>
<feature type="repeat" description="MBT" evidence="9">
    <location>
        <begin position="256"/>
        <end position="356"/>
    </location>
</feature>
<dbReference type="PROSITE" id="PS51079">
    <property type="entry name" value="MBT"/>
    <property type="match status" value="3"/>
</dbReference>
<dbReference type="AlphaFoldDB" id="A0A1D1UZK1"/>
<feature type="compositionally biased region" description="Basic and acidic residues" evidence="10">
    <location>
        <begin position="635"/>
        <end position="662"/>
    </location>
</feature>
<keyword evidence="3" id="KW-0677">Repeat</keyword>
<dbReference type="InterPro" id="IPR050548">
    <property type="entry name" value="PcG_chromatin_remod_factors"/>
</dbReference>
<reference evidence="11 12" key="1">
    <citation type="journal article" date="2016" name="Nat. Commun.">
        <title>Extremotolerant tardigrade genome and improved radiotolerance of human cultured cells by tardigrade-unique protein.</title>
        <authorList>
            <person name="Hashimoto T."/>
            <person name="Horikawa D.D."/>
            <person name="Saito Y."/>
            <person name="Kuwahara H."/>
            <person name="Kozuka-Hata H."/>
            <person name="Shin-I T."/>
            <person name="Minakuchi Y."/>
            <person name="Ohishi K."/>
            <person name="Motoyama A."/>
            <person name="Aizu T."/>
            <person name="Enomoto A."/>
            <person name="Kondo K."/>
            <person name="Tanaka S."/>
            <person name="Hara Y."/>
            <person name="Koshikawa S."/>
            <person name="Sagara H."/>
            <person name="Miura T."/>
            <person name="Yokobori S."/>
            <person name="Miyagawa K."/>
            <person name="Suzuki Y."/>
            <person name="Kubo T."/>
            <person name="Oyama M."/>
            <person name="Kohara Y."/>
            <person name="Fujiyama A."/>
            <person name="Arakawa K."/>
            <person name="Katayama T."/>
            <person name="Toyoda A."/>
            <person name="Kunieda T."/>
        </authorList>
    </citation>
    <scope>NUCLEOTIDE SEQUENCE [LARGE SCALE GENOMIC DNA]</scope>
    <source>
        <strain evidence="11 12">YOKOZUNA-1</strain>
    </source>
</reference>
<dbReference type="OrthoDB" id="5912862at2759"/>
<dbReference type="STRING" id="947166.A0A1D1UZK1"/>
<evidence type="ECO:0000256" key="8">
    <source>
        <dbReference type="ARBA" id="ARBA00023242"/>
    </source>
</evidence>
<feature type="region of interest" description="Disordered" evidence="10">
    <location>
        <begin position="124"/>
        <end position="148"/>
    </location>
</feature>
<keyword evidence="8" id="KW-0539">Nucleus</keyword>
<feature type="compositionally biased region" description="Basic residues" evidence="10">
    <location>
        <begin position="762"/>
        <end position="772"/>
    </location>
</feature>
<dbReference type="InterPro" id="IPR004092">
    <property type="entry name" value="Mbt"/>
</dbReference>
<dbReference type="Pfam" id="PF01530">
    <property type="entry name" value="zf-C2HC"/>
    <property type="match status" value="1"/>
</dbReference>
<name>A0A1D1UZK1_RAMVA</name>
<evidence type="ECO:0000256" key="2">
    <source>
        <dbReference type="ARBA" id="ARBA00022723"/>
    </source>
</evidence>
<dbReference type="InterPro" id="IPR036060">
    <property type="entry name" value="Znf_C2H2C_sf"/>
</dbReference>
<feature type="region of interest" description="Disordered" evidence="10">
    <location>
        <begin position="205"/>
        <end position="257"/>
    </location>
</feature>
<protein>
    <recommendedName>
        <fullName evidence="13">SAM domain-containing protein</fullName>
    </recommendedName>
</protein>
<dbReference type="PANTHER" id="PTHR12247">
    <property type="entry name" value="POLYCOMB GROUP PROTEIN"/>
    <property type="match status" value="1"/>
</dbReference>
<feature type="compositionally biased region" description="Low complexity" evidence="10">
    <location>
        <begin position="131"/>
        <end position="143"/>
    </location>
</feature>
<evidence type="ECO:0000256" key="7">
    <source>
        <dbReference type="ARBA" id="ARBA00023163"/>
    </source>
</evidence>
<dbReference type="EMBL" id="BDGG01000003">
    <property type="protein sequence ID" value="GAU94901.1"/>
    <property type="molecule type" value="Genomic_DNA"/>
</dbReference>
<keyword evidence="6" id="KW-0805">Transcription regulation</keyword>
<dbReference type="GO" id="GO:0003682">
    <property type="term" value="F:chromatin binding"/>
    <property type="evidence" value="ECO:0007669"/>
    <property type="project" value="TreeGrafter"/>
</dbReference>